<protein>
    <recommendedName>
        <fullName evidence="2">UPF0033 domain-containing protein</fullName>
    </recommendedName>
</protein>
<dbReference type="PANTHER" id="PTHR33279:SF6">
    <property type="entry name" value="SULFUR CARRIER PROTEIN YEDF-RELATED"/>
    <property type="match status" value="1"/>
</dbReference>
<evidence type="ECO:0000313" key="4">
    <source>
        <dbReference type="Proteomes" id="UP000178943"/>
    </source>
</evidence>
<gene>
    <name evidence="3" type="ORF">A2Y62_04965</name>
</gene>
<feature type="domain" description="UPF0033" evidence="2">
    <location>
        <begin position="12"/>
        <end position="79"/>
    </location>
</feature>
<sequence length="81" mass="9291">MTDQETQKIYLLDATGKFCPTPIEETAKKVEEIEVGGIIKLISDDPEVFSELSAWCKTNGHRVIGHYVQNYVYTIYVEKKH</sequence>
<dbReference type="SUPFAM" id="SSF64307">
    <property type="entry name" value="SirA-like"/>
    <property type="match status" value="1"/>
</dbReference>
<organism evidence="3 4">
    <name type="scientific">Candidatus Fischerbacteria bacterium RBG_13_37_8</name>
    <dbReference type="NCBI Taxonomy" id="1817863"/>
    <lineage>
        <taxon>Bacteria</taxon>
        <taxon>Candidatus Fischeribacteriota</taxon>
    </lineage>
</organism>
<accession>A0A1F5V4S6</accession>
<comment type="caution">
    <text evidence="3">The sequence shown here is derived from an EMBL/GenBank/DDBJ whole genome shotgun (WGS) entry which is preliminary data.</text>
</comment>
<dbReference type="EMBL" id="MFGW01000248">
    <property type="protein sequence ID" value="OGF58410.1"/>
    <property type="molecule type" value="Genomic_DNA"/>
</dbReference>
<comment type="similarity">
    <text evidence="1">Belongs to the sulfur carrier protein TusA family.</text>
</comment>
<reference evidence="3 4" key="1">
    <citation type="journal article" date="2016" name="Nat. Commun.">
        <title>Thousands of microbial genomes shed light on interconnected biogeochemical processes in an aquifer system.</title>
        <authorList>
            <person name="Anantharaman K."/>
            <person name="Brown C.T."/>
            <person name="Hug L.A."/>
            <person name="Sharon I."/>
            <person name="Castelle C.J."/>
            <person name="Probst A.J."/>
            <person name="Thomas B.C."/>
            <person name="Singh A."/>
            <person name="Wilkins M.J."/>
            <person name="Karaoz U."/>
            <person name="Brodie E.L."/>
            <person name="Williams K.H."/>
            <person name="Hubbard S.S."/>
            <person name="Banfield J.F."/>
        </authorList>
    </citation>
    <scope>NUCLEOTIDE SEQUENCE [LARGE SCALE GENOMIC DNA]</scope>
</reference>
<evidence type="ECO:0000256" key="1">
    <source>
        <dbReference type="ARBA" id="ARBA00008984"/>
    </source>
</evidence>
<dbReference type="Gene3D" id="3.30.110.40">
    <property type="entry name" value="TusA-like domain"/>
    <property type="match status" value="1"/>
</dbReference>
<evidence type="ECO:0000259" key="2">
    <source>
        <dbReference type="Pfam" id="PF01206"/>
    </source>
</evidence>
<dbReference type="Pfam" id="PF01206">
    <property type="entry name" value="TusA"/>
    <property type="match status" value="1"/>
</dbReference>
<dbReference type="InterPro" id="IPR036868">
    <property type="entry name" value="TusA-like_sf"/>
</dbReference>
<dbReference type="Proteomes" id="UP000178943">
    <property type="component" value="Unassembled WGS sequence"/>
</dbReference>
<dbReference type="PANTHER" id="PTHR33279">
    <property type="entry name" value="SULFUR CARRIER PROTEIN YEDF-RELATED"/>
    <property type="match status" value="1"/>
</dbReference>
<dbReference type="InterPro" id="IPR001455">
    <property type="entry name" value="TusA-like"/>
</dbReference>
<dbReference type="STRING" id="1817863.A2Y62_04965"/>
<proteinExistence type="inferred from homology"/>
<dbReference type="AlphaFoldDB" id="A0A1F5V4S6"/>
<name>A0A1F5V4S6_9BACT</name>
<evidence type="ECO:0000313" key="3">
    <source>
        <dbReference type="EMBL" id="OGF58410.1"/>
    </source>
</evidence>
<dbReference type="CDD" id="cd00291">
    <property type="entry name" value="SirA_YedF_YeeD"/>
    <property type="match status" value="1"/>
</dbReference>